<reference evidence="2 3" key="1">
    <citation type="submission" date="2006-06" db="EMBL/GenBank/DDBJ databases">
        <authorList>
            <person name="Moran M.A."/>
            <person name="Ferriera S."/>
            <person name="Johnson J."/>
            <person name="Kravitz S."/>
            <person name="Beeson K."/>
            <person name="Sutton G."/>
            <person name="Rogers Y.-H."/>
            <person name="Friedman R."/>
            <person name="Frazier M."/>
            <person name="Venter J.C."/>
        </authorList>
    </citation>
    <scope>NUCLEOTIDE SEQUENCE [LARGE SCALE GENOMIC DNA]</scope>
    <source>
        <strain evidence="2 3">E-37</strain>
    </source>
</reference>
<dbReference type="Proteomes" id="UP000005713">
    <property type="component" value="Unassembled WGS sequence"/>
</dbReference>
<comment type="caution">
    <text evidence="2">The sequence shown here is derived from an EMBL/GenBank/DDBJ whole genome shotgun (WGS) entry which is preliminary data.</text>
</comment>
<evidence type="ECO:0000313" key="3">
    <source>
        <dbReference type="Proteomes" id="UP000005713"/>
    </source>
</evidence>
<protein>
    <submittedName>
        <fullName evidence="2">Uncharacterized protein</fullName>
    </submittedName>
</protein>
<sequence length="73" mass="7699">MLIGLAIAFSAIAVVTPFRPFNGRLTAFVSLVVSLIVFATLAPRMGFEEEDVVSRSLLRPMALPDGAAAPQAP</sequence>
<keyword evidence="3" id="KW-1185">Reference proteome</keyword>
<organism evidence="2 3">
    <name type="scientific">Sagittula stellata (strain ATCC 700073 / DSM 11524 / E-37)</name>
    <dbReference type="NCBI Taxonomy" id="388399"/>
    <lineage>
        <taxon>Bacteria</taxon>
        <taxon>Pseudomonadati</taxon>
        <taxon>Pseudomonadota</taxon>
        <taxon>Alphaproteobacteria</taxon>
        <taxon>Rhodobacterales</taxon>
        <taxon>Roseobacteraceae</taxon>
        <taxon>Sagittula</taxon>
    </lineage>
</organism>
<feature type="transmembrane region" description="Helical" evidence="1">
    <location>
        <begin position="23"/>
        <end position="42"/>
    </location>
</feature>
<name>A3K3S9_SAGS3</name>
<dbReference type="AlphaFoldDB" id="A3K3S9"/>
<keyword evidence="1" id="KW-1133">Transmembrane helix</keyword>
<keyword evidence="1" id="KW-0812">Transmembrane</keyword>
<proteinExistence type="predicted"/>
<evidence type="ECO:0000256" key="1">
    <source>
        <dbReference type="SAM" id="Phobius"/>
    </source>
</evidence>
<accession>A3K3S9</accession>
<gene>
    <name evidence="2" type="ORF">SSE37_11634</name>
</gene>
<dbReference type="EMBL" id="AAYA01000006">
    <property type="protein sequence ID" value="EBA08193.1"/>
    <property type="molecule type" value="Genomic_DNA"/>
</dbReference>
<evidence type="ECO:0000313" key="2">
    <source>
        <dbReference type="EMBL" id="EBA08193.1"/>
    </source>
</evidence>
<keyword evidence="1" id="KW-0472">Membrane</keyword>